<keyword evidence="2 5" id="KW-0808">Transferase</keyword>
<comment type="similarity">
    <text evidence="5">Belongs to the protein N5-glutamine methyltransferase family. PrmC subfamily.</text>
</comment>
<evidence type="ECO:0000256" key="5">
    <source>
        <dbReference type="HAMAP-Rule" id="MF_02126"/>
    </source>
</evidence>
<dbReference type="InterPro" id="IPR004556">
    <property type="entry name" value="HemK-like"/>
</dbReference>
<dbReference type="InterPro" id="IPR002052">
    <property type="entry name" value="DNA_methylase_N6_adenine_CS"/>
</dbReference>
<dbReference type="HAMAP" id="MF_02126">
    <property type="entry name" value="RF_methyltr_PrmC"/>
    <property type="match status" value="1"/>
</dbReference>
<dbReference type="NCBIfam" id="TIGR03534">
    <property type="entry name" value="RF_mod_PrmC"/>
    <property type="match status" value="1"/>
</dbReference>
<evidence type="ECO:0000259" key="6">
    <source>
        <dbReference type="Pfam" id="PF05175"/>
    </source>
</evidence>
<evidence type="ECO:0000256" key="2">
    <source>
        <dbReference type="ARBA" id="ARBA00022679"/>
    </source>
</evidence>
<dbReference type="NCBIfam" id="TIGR00536">
    <property type="entry name" value="hemK_fam"/>
    <property type="match status" value="1"/>
</dbReference>
<dbReference type="Pfam" id="PF05175">
    <property type="entry name" value="MTS"/>
    <property type="match status" value="1"/>
</dbReference>
<accession>A0A1H2T9N4</accession>
<comment type="catalytic activity">
    <reaction evidence="4 5">
        <text>L-glutaminyl-[peptide chain release factor] + S-adenosyl-L-methionine = N(5)-methyl-L-glutaminyl-[peptide chain release factor] + S-adenosyl-L-homocysteine + H(+)</text>
        <dbReference type="Rhea" id="RHEA:42896"/>
        <dbReference type="Rhea" id="RHEA-COMP:10271"/>
        <dbReference type="Rhea" id="RHEA-COMP:10272"/>
        <dbReference type="ChEBI" id="CHEBI:15378"/>
        <dbReference type="ChEBI" id="CHEBI:30011"/>
        <dbReference type="ChEBI" id="CHEBI:57856"/>
        <dbReference type="ChEBI" id="CHEBI:59789"/>
        <dbReference type="ChEBI" id="CHEBI:61891"/>
        <dbReference type="EC" id="2.1.1.297"/>
    </reaction>
</comment>
<dbReference type="AlphaFoldDB" id="A0A1H2T9N4"/>
<feature type="binding site" evidence="5">
    <location>
        <position position="180"/>
    </location>
    <ligand>
        <name>S-adenosyl-L-methionine</name>
        <dbReference type="ChEBI" id="CHEBI:59789"/>
    </ligand>
</feature>
<evidence type="ECO:0000256" key="3">
    <source>
        <dbReference type="ARBA" id="ARBA00022691"/>
    </source>
</evidence>
<dbReference type="PANTHER" id="PTHR18895">
    <property type="entry name" value="HEMK METHYLTRANSFERASE"/>
    <property type="match status" value="1"/>
</dbReference>
<feature type="binding site" evidence="5">
    <location>
        <position position="197"/>
    </location>
    <ligand>
        <name>S-adenosyl-L-methionine</name>
        <dbReference type="ChEBI" id="CHEBI:59789"/>
    </ligand>
</feature>
<dbReference type="EMBL" id="FNNQ01000003">
    <property type="protein sequence ID" value="SDW40591.1"/>
    <property type="molecule type" value="Genomic_DNA"/>
</dbReference>
<reference evidence="8 9" key="1">
    <citation type="submission" date="2016-10" db="EMBL/GenBank/DDBJ databases">
        <authorList>
            <person name="de Groot N.N."/>
        </authorList>
    </citation>
    <scope>NUCLEOTIDE SEQUENCE [LARGE SCALE GENOMIC DNA]</scope>
    <source>
        <strain evidence="8 9">DSM 45610</strain>
    </source>
</reference>
<keyword evidence="3 5" id="KW-0949">S-adenosyl-L-methionine</keyword>
<dbReference type="PROSITE" id="PS00092">
    <property type="entry name" value="N6_MTASE"/>
    <property type="match status" value="1"/>
</dbReference>
<name>A0A1H2T9N4_9BACL</name>
<organism evidence="8 9">
    <name type="scientific">Marininema mesophilum</name>
    <dbReference type="NCBI Taxonomy" id="1048340"/>
    <lineage>
        <taxon>Bacteria</taxon>
        <taxon>Bacillati</taxon>
        <taxon>Bacillota</taxon>
        <taxon>Bacilli</taxon>
        <taxon>Bacillales</taxon>
        <taxon>Thermoactinomycetaceae</taxon>
        <taxon>Marininema</taxon>
    </lineage>
</organism>
<sequence length="293" mass="32568">MVKKGSSVKDAWRLAGKRLLGGGIGAGDFEAEVMLRFLLGWDRTKFFLGMEELLPMEVEKQLNKWVESRLQGIPLQHLTGEQEFFGRPFAVNPHVLIPRPETEGLVETVLQEAENLFGDAPLQVADVGTGSGILAITLAVERPHWQITAIDQSPQALVVARENAKRHGVEKRIDFRQGEWLNPMLEDQKKLDVLVSNPPYIPTSVVEQLDREVRDYEPRLALDGGEDGLTPYRILTEQISLILKRPGLVAFEIGWDQGVQVASMSRSLPGANEPKIIPDLAGRDRVVAVSIQS</sequence>
<keyword evidence="9" id="KW-1185">Reference proteome</keyword>
<dbReference type="SUPFAM" id="SSF53335">
    <property type="entry name" value="S-adenosyl-L-methionine-dependent methyltransferases"/>
    <property type="match status" value="1"/>
</dbReference>
<dbReference type="InterPro" id="IPR007848">
    <property type="entry name" value="Small_mtfrase_dom"/>
</dbReference>
<dbReference type="EC" id="2.1.1.297" evidence="5"/>
<dbReference type="GO" id="GO:0003676">
    <property type="term" value="F:nucleic acid binding"/>
    <property type="evidence" value="ECO:0007669"/>
    <property type="project" value="InterPro"/>
</dbReference>
<evidence type="ECO:0000313" key="8">
    <source>
        <dbReference type="EMBL" id="SDW40591.1"/>
    </source>
</evidence>
<dbReference type="OrthoDB" id="9800643at2"/>
<dbReference type="InterPro" id="IPR019874">
    <property type="entry name" value="RF_methyltr_PrmC"/>
</dbReference>
<dbReference type="GO" id="GO:0032259">
    <property type="term" value="P:methylation"/>
    <property type="evidence" value="ECO:0007669"/>
    <property type="project" value="UniProtKB-KW"/>
</dbReference>
<feature type="domain" description="Release factor glutamine methyltransferase N-terminal" evidence="7">
    <location>
        <begin position="10"/>
        <end position="80"/>
    </location>
</feature>
<feature type="domain" description="Methyltransferase small" evidence="6">
    <location>
        <begin position="122"/>
        <end position="200"/>
    </location>
</feature>
<feature type="binding site" evidence="5">
    <location>
        <begin position="197"/>
        <end position="200"/>
    </location>
    <ligand>
        <name>substrate</name>
    </ligand>
</feature>
<feature type="binding site" evidence="5">
    <location>
        <position position="151"/>
    </location>
    <ligand>
        <name>S-adenosyl-L-methionine</name>
        <dbReference type="ChEBI" id="CHEBI:59789"/>
    </ligand>
</feature>
<evidence type="ECO:0000313" key="9">
    <source>
        <dbReference type="Proteomes" id="UP000198534"/>
    </source>
</evidence>
<protein>
    <recommendedName>
        <fullName evidence="5">Release factor glutamine methyltransferase</fullName>
        <shortName evidence="5">RF MTase</shortName>
        <ecNumber evidence="5">2.1.1.297</ecNumber>
    </recommendedName>
    <alternativeName>
        <fullName evidence="5">N5-glutamine methyltransferase PrmC</fullName>
    </alternativeName>
    <alternativeName>
        <fullName evidence="5">Protein-(glutamine-N5) MTase PrmC</fullName>
    </alternativeName>
    <alternativeName>
        <fullName evidence="5">Protein-glutamine N-methyltransferase PrmC</fullName>
    </alternativeName>
</protein>
<dbReference type="Pfam" id="PF17827">
    <property type="entry name" value="PrmC_N"/>
    <property type="match status" value="1"/>
</dbReference>
<comment type="function">
    <text evidence="5">Methylates the class 1 translation termination release factors RF1/PrfA and RF2/PrfB on the glutamine residue of the universally conserved GGQ motif.</text>
</comment>
<evidence type="ECO:0000259" key="7">
    <source>
        <dbReference type="Pfam" id="PF17827"/>
    </source>
</evidence>
<dbReference type="Gene3D" id="1.10.8.10">
    <property type="entry name" value="DNA helicase RuvA subunit, C-terminal domain"/>
    <property type="match status" value="1"/>
</dbReference>
<dbReference type="Proteomes" id="UP000198534">
    <property type="component" value="Unassembled WGS sequence"/>
</dbReference>
<dbReference type="STRING" id="1048340.SAMN05444487_10369"/>
<feature type="binding site" evidence="5">
    <location>
        <begin position="128"/>
        <end position="132"/>
    </location>
    <ligand>
        <name>S-adenosyl-L-methionine</name>
        <dbReference type="ChEBI" id="CHEBI:59789"/>
    </ligand>
</feature>
<dbReference type="PANTHER" id="PTHR18895:SF74">
    <property type="entry name" value="MTRF1L RELEASE FACTOR GLUTAMINE METHYLTRANSFERASE"/>
    <property type="match status" value="1"/>
</dbReference>
<proteinExistence type="inferred from homology"/>
<dbReference type="InterPro" id="IPR029063">
    <property type="entry name" value="SAM-dependent_MTases_sf"/>
</dbReference>
<gene>
    <name evidence="5" type="primary">prmC</name>
    <name evidence="8" type="ORF">SAMN05444487_10369</name>
</gene>
<dbReference type="GO" id="GO:0102559">
    <property type="term" value="F:peptide chain release factor N(5)-glutamine methyltransferase activity"/>
    <property type="evidence" value="ECO:0007669"/>
    <property type="project" value="UniProtKB-EC"/>
</dbReference>
<keyword evidence="1 5" id="KW-0489">Methyltransferase</keyword>
<evidence type="ECO:0000256" key="4">
    <source>
        <dbReference type="ARBA" id="ARBA00048391"/>
    </source>
</evidence>
<evidence type="ECO:0000256" key="1">
    <source>
        <dbReference type="ARBA" id="ARBA00022603"/>
    </source>
</evidence>
<dbReference type="InterPro" id="IPR050320">
    <property type="entry name" value="N5-glutamine_MTase"/>
</dbReference>
<dbReference type="CDD" id="cd02440">
    <property type="entry name" value="AdoMet_MTases"/>
    <property type="match status" value="1"/>
</dbReference>
<dbReference type="InterPro" id="IPR040758">
    <property type="entry name" value="PrmC_N"/>
</dbReference>
<dbReference type="Gene3D" id="3.40.50.150">
    <property type="entry name" value="Vaccinia Virus protein VP39"/>
    <property type="match status" value="1"/>
</dbReference>